<feature type="domain" description="SHSP" evidence="2">
    <location>
        <begin position="147"/>
        <end position="247"/>
    </location>
</feature>
<evidence type="ECO:0000256" key="1">
    <source>
        <dbReference type="SAM" id="MobiDB-lite"/>
    </source>
</evidence>
<accession>A0A4Y7KT00</accession>
<dbReference type="OrthoDB" id="1900726at2759"/>
<feature type="region of interest" description="Disordered" evidence="1">
    <location>
        <begin position="59"/>
        <end position="78"/>
    </location>
</feature>
<dbReference type="CDD" id="cd06464">
    <property type="entry name" value="ACD_sHsps-like"/>
    <property type="match status" value="1"/>
</dbReference>
<feature type="compositionally biased region" description="Polar residues" evidence="1">
    <location>
        <begin position="63"/>
        <end position="78"/>
    </location>
</feature>
<dbReference type="AlphaFoldDB" id="A0A4Y7KT00"/>
<evidence type="ECO:0000313" key="4">
    <source>
        <dbReference type="Proteomes" id="UP000316621"/>
    </source>
</evidence>
<dbReference type="SUPFAM" id="SSF49764">
    <property type="entry name" value="HSP20-like chaperones"/>
    <property type="match status" value="1"/>
</dbReference>
<dbReference type="InterPro" id="IPR008978">
    <property type="entry name" value="HSP20-like_chaperone"/>
</dbReference>
<dbReference type="Gramene" id="RZC75089">
    <property type="protein sequence ID" value="RZC75089"/>
    <property type="gene ID" value="C5167_050566"/>
</dbReference>
<dbReference type="Gene3D" id="2.60.40.790">
    <property type="match status" value="1"/>
</dbReference>
<feature type="region of interest" description="Disordered" evidence="1">
    <location>
        <begin position="91"/>
        <end position="114"/>
    </location>
</feature>
<evidence type="ECO:0000313" key="3">
    <source>
        <dbReference type="EMBL" id="RZC75089.1"/>
    </source>
</evidence>
<dbReference type="InterPro" id="IPR002068">
    <property type="entry name" value="A-crystallin/Hsp20_dom"/>
</dbReference>
<dbReference type="Proteomes" id="UP000316621">
    <property type="component" value="Chromosome 8"/>
</dbReference>
<organism evidence="3 4">
    <name type="scientific">Papaver somniferum</name>
    <name type="common">Opium poppy</name>
    <dbReference type="NCBI Taxonomy" id="3469"/>
    <lineage>
        <taxon>Eukaryota</taxon>
        <taxon>Viridiplantae</taxon>
        <taxon>Streptophyta</taxon>
        <taxon>Embryophyta</taxon>
        <taxon>Tracheophyta</taxon>
        <taxon>Spermatophyta</taxon>
        <taxon>Magnoliopsida</taxon>
        <taxon>Ranunculales</taxon>
        <taxon>Papaveraceae</taxon>
        <taxon>Papaveroideae</taxon>
        <taxon>Papaver</taxon>
    </lineage>
</organism>
<proteinExistence type="predicted"/>
<dbReference type="EMBL" id="CM010722">
    <property type="protein sequence ID" value="RZC75089.1"/>
    <property type="molecule type" value="Genomic_DNA"/>
</dbReference>
<dbReference type="Pfam" id="PF00011">
    <property type="entry name" value="HSP20"/>
    <property type="match status" value="1"/>
</dbReference>
<keyword evidence="4" id="KW-1185">Reference proteome</keyword>
<gene>
    <name evidence="3" type="ORF">C5167_050566</name>
</gene>
<name>A0A4Y7KT00_PAPSO</name>
<sequence>MASSVVAKVMRGTIKRVNTPFNLHRQMSVMVNKRSMSSSSIDSSPGTCSSTKYKFTDHFPDSVVNQNDPPTTKNNSDTDWLQVDMRTKNQTINSVPQSGYGGKAPTSTKSGSYGDDEITEIQRKMDYMPMFKWNGTLYGFCDGCADEDSDGMYVKMLVPDLGREDIKQVQVEQKLVAVGESPDVSRTLKMTMIVQVLHEKGDVKKYSTPFFVKPENYEFSNVSAKVHHGVLRIFIPKVKPAKIEDRIFDVNPEQLS</sequence>
<protein>
    <recommendedName>
        <fullName evidence="2">SHSP domain-containing protein</fullName>
    </recommendedName>
</protein>
<evidence type="ECO:0000259" key="2">
    <source>
        <dbReference type="Pfam" id="PF00011"/>
    </source>
</evidence>
<reference evidence="3 4" key="1">
    <citation type="journal article" date="2018" name="Science">
        <title>The opium poppy genome and morphinan production.</title>
        <authorList>
            <person name="Guo L."/>
            <person name="Winzer T."/>
            <person name="Yang X."/>
            <person name="Li Y."/>
            <person name="Ning Z."/>
            <person name="He Z."/>
            <person name="Teodor R."/>
            <person name="Lu Y."/>
            <person name="Bowser T.A."/>
            <person name="Graham I.A."/>
            <person name="Ye K."/>
        </authorList>
    </citation>
    <scope>NUCLEOTIDE SEQUENCE [LARGE SCALE GENOMIC DNA]</scope>
    <source>
        <strain evidence="4">cv. HN1</strain>
        <tissue evidence="3">Leaves</tissue>
    </source>
</reference>